<organism evidence="1">
    <name type="scientific">uncultured Caudovirales phage</name>
    <dbReference type="NCBI Taxonomy" id="2100421"/>
    <lineage>
        <taxon>Viruses</taxon>
        <taxon>Duplodnaviria</taxon>
        <taxon>Heunggongvirae</taxon>
        <taxon>Uroviricota</taxon>
        <taxon>Caudoviricetes</taxon>
        <taxon>Peduoviridae</taxon>
        <taxon>Maltschvirus</taxon>
        <taxon>Maltschvirus maltsch</taxon>
    </lineage>
</organism>
<name>A0A6J5PNL7_9CAUD</name>
<protein>
    <submittedName>
        <fullName evidence="1">Uncharacterized protein</fullName>
    </submittedName>
</protein>
<dbReference type="EMBL" id="LR796902">
    <property type="protein sequence ID" value="CAB4173499.1"/>
    <property type="molecule type" value="Genomic_DNA"/>
</dbReference>
<reference evidence="1" key="1">
    <citation type="submission" date="2020-05" db="EMBL/GenBank/DDBJ databases">
        <authorList>
            <person name="Chiriac C."/>
            <person name="Salcher M."/>
            <person name="Ghai R."/>
            <person name="Kavagutti S V."/>
        </authorList>
    </citation>
    <scope>NUCLEOTIDE SEQUENCE</scope>
</reference>
<dbReference type="EMBL" id="LR797176">
    <property type="protein sequence ID" value="CAB4190959.1"/>
    <property type="molecule type" value="Genomic_DNA"/>
</dbReference>
<gene>
    <name evidence="2" type="ORF">UFOVP1228_1</name>
    <name evidence="3" type="ORF">UFOVP1481_37</name>
    <name evidence="1" type="ORF">UFOVP956_1</name>
</gene>
<evidence type="ECO:0000313" key="1">
    <source>
        <dbReference type="EMBL" id="CAB4173499.1"/>
    </source>
</evidence>
<dbReference type="EMBL" id="LR797429">
    <property type="protein sequence ID" value="CAB4215576.1"/>
    <property type="molecule type" value="Genomic_DNA"/>
</dbReference>
<evidence type="ECO:0000313" key="3">
    <source>
        <dbReference type="EMBL" id="CAB4215576.1"/>
    </source>
</evidence>
<evidence type="ECO:0000313" key="2">
    <source>
        <dbReference type="EMBL" id="CAB4190959.1"/>
    </source>
</evidence>
<proteinExistence type="predicted"/>
<accession>A0A6J5PNL7</accession>
<sequence length="42" mass="4625">METILSVIMGALLDFIAVCGCENREGFLLDVAKIELLKLGWV</sequence>